<evidence type="ECO:0000256" key="10">
    <source>
        <dbReference type="ARBA" id="ARBA00022989"/>
    </source>
</evidence>
<evidence type="ECO:0000313" key="18">
    <source>
        <dbReference type="EMBL" id="CRH05242.1"/>
    </source>
</evidence>
<evidence type="ECO:0000256" key="2">
    <source>
        <dbReference type="ARBA" id="ARBA00006417"/>
    </source>
</evidence>
<evidence type="ECO:0000256" key="3">
    <source>
        <dbReference type="ARBA" id="ARBA00022448"/>
    </source>
</evidence>
<keyword evidence="10 16" id="KW-1133">Transmembrane helix</keyword>
<keyword evidence="7 16" id="KW-0812">Transmembrane</keyword>
<organism evidence="18">
    <name type="scientific">Magnetococcus massalia (strain MO-1)</name>
    <dbReference type="NCBI Taxonomy" id="451514"/>
    <lineage>
        <taxon>Bacteria</taxon>
        <taxon>Pseudomonadati</taxon>
        <taxon>Pseudomonadota</taxon>
        <taxon>Magnetococcia</taxon>
        <taxon>Magnetococcales</taxon>
        <taxon>Magnetococcaceae</taxon>
        <taxon>Magnetococcus</taxon>
    </lineage>
</organism>
<dbReference type="InterPro" id="IPR005126">
    <property type="entry name" value="NapC/NirT_cyt_c_N"/>
</dbReference>
<feature type="binding site" description="covalent" evidence="14">
    <location>
        <position position="331"/>
    </location>
    <ligand>
        <name>heme</name>
        <dbReference type="ChEBI" id="CHEBI:30413"/>
        <label>5</label>
    </ligand>
</feature>
<feature type="binding site" description="axial binding residue" evidence="15">
    <location>
        <position position="173"/>
    </location>
    <ligand>
        <name>heme</name>
        <dbReference type="ChEBI" id="CHEBI:30413"/>
        <label>4</label>
    </ligand>
    <ligandPart>
        <name>Fe</name>
        <dbReference type="ChEBI" id="CHEBI:18248"/>
    </ligandPart>
</feature>
<keyword evidence="11 13" id="KW-0408">Iron</keyword>
<keyword evidence="8 13" id="KW-0479">Metal-binding</keyword>
<gene>
    <name evidence="18" type="ORF">MAGMO_1046</name>
</gene>
<feature type="binding site" description="covalent" evidence="14">
    <location>
        <position position="51"/>
    </location>
    <ligand>
        <name>heme</name>
        <dbReference type="ChEBI" id="CHEBI:30413"/>
        <label>1</label>
    </ligand>
</feature>
<keyword evidence="6 13" id="KW-0349">Heme</keyword>
<dbReference type="GO" id="GO:0009276">
    <property type="term" value="C:Gram-negative-bacterium-type cell wall"/>
    <property type="evidence" value="ECO:0007669"/>
    <property type="project" value="UniProtKB-UniRule"/>
</dbReference>
<evidence type="ECO:0000256" key="14">
    <source>
        <dbReference type="PIRSR" id="PIRSR000014-1"/>
    </source>
</evidence>
<keyword evidence="5 13" id="KW-0997">Cell inner membrane</keyword>
<name>A0A1S7LE63_MAGMO</name>
<evidence type="ECO:0000256" key="15">
    <source>
        <dbReference type="PIRSR" id="PIRSR000014-2"/>
    </source>
</evidence>
<evidence type="ECO:0000256" key="8">
    <source>
        <dbReference type="ARBA" id="ARBA00022723"/>
    </source>
</evidence>
<feature type="transmembrane region" description="Helical" evidence="16">
    <location>
        <begin position="20"/>
        <end position="41"/>
    </location>
</feature>
<feature type="domain" description="NapC/NirT cytochrome c N-terminal" evidence="17">
    <location>
        <begin position="14"/>
        <end position="182"/>
    </location>
</feature>
<keyword evidence="4 13" id="KW-1003">Cell membrane</keyword>
<dbReference type="InterPro" id="IPR036280">
    <property type="entry name" value="Multihaem_cyt_sf"/>
</dbReference>
<feature type="binding site" description="covalent" evidence="14">
    <location>
        <position position="328"/>
    </location>
    <ligand>
        <name>heme</name>
        <dbReference type="ChEBI" id="CHEBI:30413"/>
        <label>5</label>
    </ligand>
</feature>
<evidence type="ECO:0000256" key="4">
    <source>
        <dbReference type="ARBA" id="ARBA00022475"/>
    </source>
</evidence>
<dbReference type="GO" id="GO:0009061">
    <property type="term" value="P:anaerobic respiration"/>
    <property type="evidence" value="ECO:0007669"/>
    <property type="project" value="TreeGrafter"/>
</dbReference>
<dbReference type="InterPro" id="IPR009154">
    <property type="entry name" value="Membr-bd_4haem_cyt_TorC"/>
</dbReference>
<evidence type="ECO:0000259" key="17">
    <source>
        <dbReference type="Pfam" id="PF03264"/>
    </source>
</evidence>
<feature type="binding site" description="axial binding residue" evidence="15">
    <location>
        <position position="141"/>
    </location>
    <ligand>
        <name>heme</name>
        <dbReference type="ChEBI" id="CHEBI:30413"/>
        <label>3</label>
    </ligand>
    <ligandPart>
        <name>Fe</name>
        <dbReference type="ChEBI" id="CHEBI:18248"/>
    </ligandPart>
</feature>
<feature type="binding site" description="axial binding residue" evidence="15">
    <location>
        <position position="81"/>
    </location>
    <ligand>
        <name>heme</name>
        <dbReference type="ChEBI" id="CHEBI:30413"/>
        <label>2</label>
    </ligand>
    <ligandPart>
        <name>Fe</name>
        <dbReference type="ChEBI" id="CHEBI:18248"/>
    </ligandPart>
</feature>
<dbReference type="PIRSF" id="PIRSF000014">
    <property type="entry name" value="4_hem_cytch_TorC"/>
    <property type="match status" value="1"/>
</dbReference>
<accession>A0A1S7LE63</accession>
<feature type="binding site" description="covalent" evidence="14">
    <location>
        <position position="77"/>
    </location>
    <ligand>
        <name>heme</name>
        <dbReference type="ChEBI" id="CHEBI:30413"/>
        <label>2</label>
    </ligand>
</feature>
<keyword evidence="3 13" id="KW-0813">Transport</keyword>
<dbReference type="GO" id="GO:0009055">
    <property type="term" value="F:electron transfer activity"/>
    <property type="evidence" value="ECO:0007669"/>
    <property type="project" value="UniProtKB-UniRule"/>
</dbReference>
<reference evidence="18" key="1">
    <citation type="submission" date="2015-04" db="EMBL/GenBank/DDBJ databases">
        <authorList>
            <person name="Syromyatnikov M.Y."/>
            <person name="Popov V.N."/>
        </authorList>
    </citation>
    <scope>NUCLEOTIDE SEQUENCE</scope>
    <source>
        <strain evidence="18">MO-1</strain>
    </source>
</reference>
<evidence type="ECO:0000256" key="1">
    <source>
        <dbReference type="ARBA" id="ARBA00004249"/>
    </source>
</evidence>
<comment type="PTM">
    <text evidence="14">Binds 5 heme groups per subunit.</text>
</comment>
<dbReference type="PANTHER" id="PTHR30333:SF3">
    <property type="entry name" value="CYTOCHROME C-TYPE PROTEIN TORY"/>
    <property type="match status" value="1"/>
</dbReference>
<proteinExistence type="inferred from homology"/>
<comment type="subcellular location">
    <subcellularLocation>
        <location evidence="1">Cell inner membrane</location>
        <topology evidence="1">Single-pass type II membrane protein</topology>
    </subcellularLocation>
</comment>
<evidence type="ECO:0000256" key="7">
    <source>
        <dbReference type="ARBA" id="ARBA00022692"/>
    </source>
</evidence>
<evidence type="ECO:0000256" key="9">
    <source>
        <dbReference type="ARBA" id="ARBA00022982"/>
    </source>
</evidence>
<keyword evidence="9 13" id="KW-0249">Electron transport</keyword>
<feature type="binding site" description="covalent" evidence="14">
    <location>
        <position position="80"/>
    </location>
    <ligand>
        <name>heme</name>
        <dbReference type="ChEBI" id="CHEBI:30413"/>
        <label>2</label>
    </ligand>
</feature>
<feature type="binding site" description="covalent" evidence="14">
    <location>
        <position position="48"/>
    </location>
    <ligand>
        <name>heme</name>
        <dbReference type="ChEBI" id="CHEBI:30413"/>
        <label>1</label>
    </ligand>
</feature>
<dbReference type="Gene3D" id="1.10.3820.10">
    <property type="entry name" value="Di-heme elbow motif domain"/>
    <property type="match status" value="1"/>
</dbReference>
<feature type="binding site" description="covalent" evidence="14">
    <location>
        <position position="137"/>
    </location>
    <ligand>
        <name>heme</name>
        <dbReference type="ChEBI" id="CHEBI:30413"/>
        <label>3</label>
    </ligand>
</feature>
<dbReference type="FunFam" id="1.10.3820.10:FF:000001">
    <property type="entry name" value="Cytochrome c-type protein"/>
    <property type="match status" value="1"/>
</dbReference>
<feature type="binding site" description="covalent" evidence="14">
    <location>
        <position position="140"/>
    </location>
    <ligand>
        <name>heme</name>
        <dbReference type="ChEBI" id="CHEBI:30413"/>
        <label>3</label>
    </ligand>
</feature>
<dbReference type="PANTHER" id="PTHR30333">
    <property type="entry name" value="CYTOCHROME C-TYPE PROTEIN"/>
    <property type="match status" value="1"/>
</dbReference>
<evidence type="ECO:0000256" key="6">
    <source>
        <dbReference type="ARBA" id="ARBA00022617"/>
    </source>
</evidence>
<dbReference type="GO" id="GO:0005506">
    <property type="term" value="F:iron ion binding"/>
    <property type="evidence" value="ECO:0007669"/>
    <property type="project" value="UniProtKB-UniRule"/>
</dbReference>
<dbReference type="SUPFAM" id="SSF48695">
    <property type="entry name" value="Multiheme cytochromes"/>
    <property type="match status" value="1"/>
</dbReference>
<dbReference type="InterPro" id="IPR051174">
    <property type="entry name" value="Cytochrome_c-type_ET"/>
</dbReference>
<evidence type="ECO:0000256" key="11">
    <source>
        <dbReference type="ARBA" id="ARBA00023004"/>
    </source>
</evidence>
<dbReference type="EMBL" id="LO017727">
    <property type="protein sequence ID" value="CRH05242.1"/>
    <property type="molecule type" value="Genomic_DNA"/>
</dbReference>
<dbReference type="InterPro" id="IPR038266">
    <property type="entry name" value="NapC/NirT_cytc_sf"/>
</dbReference>
<feature type="binding site" description="axial binding residue" evidence="15">
    <location>
        <position position="52"/>
    </location>
    <ligand>
        <name>heme</name>
        <dbReference type="ChEBI" id="CHEBI:30413"/>
        <label>1</label>
    </ligand>
    <ligandPart>
        <name>Fe</name>
        <dbReference type="ChEBI" id="CHEBI:18248"/>
    </ligandPart>
</feature>
<evidence type="ECO:0000256" key="12">
    <source>
        <dbReference type="ARBA" id="ARBA00023136"/>
    </source>
</evidence>
<comment type="similarity">
    <text evidence="2 13">Belongs to the TorC/TorY family.</text>
</comment>
<feature type="binding site" description="covalent" evidence="14">
    <location>
        <position position="169"/>
    </location>
    <ligand>
        <name>heme</name>
        <dbReference type="ChEBI" id="CHEBI:30413"/>
        <label>4</label>
    </ligand>
</feature>
<protein>
    <recommendedName>
        <fullName evidence="13">Cytochrome c-type protein</fullName>
    </recommendedName>
</protein>
<dbReference type="Pfam" id="PF03264">
    <property type="entry name" value="Cytochrom_NNT"/>
    <property type="match status" value="1"/>
</dbReference>
<dbReference type="AlphaFoldDB" id="A0A1S7LE63"/>
<sequence>MMLRILKAFWRPSQHKMGSLIILGVLIGAGGLGAFNGFMAFSNSETFCLSCHDMQPLYDEYKHSVHASNPSGVVATCADCHVPKPWFAKLKRKIQASTEVYHHFLGTISTKEKLEEKRMELAQRVWTSMKSNNSRECRNCHSFEGMQLSGQREKSAKAHQRGQTNGETCIDCHKGIAHQKPNIKEKLANSKEALMAAAVEPVAGSQRVLLGTMKLYANAEGGKAAAVSIVGAPLKVEELGEGRTRVTIEGWRKNGQGRVLWAAPGREQLVASTTRRGARLIEAIDEGKEVNGVTWRKARITAWGAKQKMVASREPIWRYADELNELVCGQCHMAYPPQKYKVTEWPEQLKAMKPMAKLGKEDERLLQVWLQGHAAL</sequence>
<evidence type="ECO:0000256" key="16">
    <source>
        <dbReference type="SAM" id="Phobius"/>
    </source>
</evidence>
<feature type="binding site" description="covalent" evidence="14">
    <location>
        <position position="172"/>
    </location>
    <ligand>
        <name>heme</name>
        <dbReference type="ChEBI" id="CHEBI:30413"/>
        <label>4</label>
    </ligand>
</feature>
<evidence type="ECO:0000256" key="13">
    <source>
        <dbReference type="PIRNR" id="PIRNR000014"/>
    </source>
</evidence>
<keyword evidence="12 13" id="KW-0472">Membrane</keyword>
<dbReference type="GO" id="GO:0005886">
    <property type="term" value="C:plasma membrane"/>
    <property type="evidence" value="ECO:0007669"/>
    <property type="project" value="UniProtKB-SubCell"/>
</dbReference>
<feature type="binding site" description="axial binding residue" evidence="15">
    <location>
        <position position="332"/>
    </location>
    <ligand>
        <name>heme</name>
        <dbReference type="ChEBI" id="CHEBI:30413"/>
        <label>5</label>
    </ligand>
    <ligandPart>
        <name>Fe</name>
        <dbReference type="ChEBI" id="CHEBI:18248"/>
    </ligandPart>
</feature>
<evidence type="ECO:0000256" key="5">
    <source>
        <dbReference type="ARBA" id="ARBA00022519"/>
    </source>
</evidence>
<dbReference type="GO" id="GO:0020037">
    <property type="term" value="F:heme binding"/>
    <property type="evidence" value="ECO:0007669"/>
    <property type="project" value="UniProtKB-UniRule"/>
</dbReference>